<evidence type="ECO:0000313" key="10">
    <source>
        <dbReference type="EMBL" id="NGO11982.1"/>
    </source>
</evidence>
<dbReference type="InterPro" id="IPR020946">
    <property type="entry name" value="Flavin_mOase-like"/>
</dbReference>
<proteinExistence type="inferred from homology"/>
<dbReference type="SUPFAM" id="SSF51905">
    <property type="entry name" value="FAD/NAD(P)-binding domain"/>
    <property type="match status" value="2"/>
</dbReference>
<dbReference type="Gene3D" id="3.50.50.60">
    <property type="entry name" value="FAD/NAD(P)-binding domain"/>
    <property type="match status" value="3"/>
</dbReference>
<keyword evidence="4" id="KW-0274">FAD</keyword>
<comment type="cofactor">
    <cofactor evidence="1">
        <name>FAD</name>
        <dbReference type="ChEBI" id="CHEBI:57692"/>
    </cofactor>
</comment>
<gene>
    <name evidence="10" type="ORF">G5C60_31355</name>
</gene>
<evidence type="ECO:0000256" key="6">
    <source>
        <dbReference type="ARBA" id="ARBA00023002"/>
    </source>
</evidence>
<dbReference type="PANTHER" id="PTHR42877">
    <property type="entry name" value="L-ORNITHINE N(5)-MONOOXYGENASE-RELATED"/>
    <property type="match status" value="1"/>
</dbReference>
<organism evidence="10 11">
    <name type="scientific">Streptomyces scabichelini</name>
    <dbReference type="NCBI Taxonomy" id="2711217"/>
    <lineage>
        <taxon>Bacteria</taxon>
        <taxon>Bacillati</taxon>
        <taxon>Actinomycetota</taxon>
        <taxon>Actinomycetes</taxon>
        <taxon>Kitasatosporales</taxon>
        <taxon>Streptomycetaceae</taxon>
        <taxon>Streptomyces</taxon>
    </lineage>
</organism>
<evidence type="ECO:0000256" key="9">
    <source>
        <dbReference type="ARBA" id="ARBA00074115"/>
    </source>
</evidence>
<keyword evidence="5" id="KW-0521">NADP</keyword>
<dbReference type="PRINTS" id="PR00469">
    <property type="entry name" value="PNDRDTASEII"/>
</dbReference>
<keyword evidence="7" id="KW-0503">Monooxygenase</keyword>
<name>A0A6G4VCY4_9ACTN</name>
<dbReference type="PANTHER" id="PTHR42877:SF4">
    <property type="entry name" value="FAD_NAD(P)-BINDING DOMAIN-CONTAINING PROTEIN-RELATED"/>
    <property type="match status" value="1"/>
</dbReference>
<keyword evidence="6" id="KW-0560">Oxidoreductase</keyword>
<evidence type="ECO:0000256" key="2">
    <source>
        <dbReference type="ARBA" id="ARBA00010139"/>
    </source>
</evidence>
<dbReference type="GO" id="GO:0004499">
    <property type="term" value="F:N,N-dimethylaniline monooxygenase activity"/>
    <property type="evidence" value="ECO:0007669"/>
    <property type="project" value="InterPro"/>
</dbReference>
<dbReference type="InterPro" id="IPR051209">
    <property type="entry name" value="FAD-bind_Monooxygenase_sf"/>
</dbReference>
<dbReference type="EMBL" id="JAAKZY010000122">
    <property type="protein sequence ID" value="NGO11982.1"/>
    <property type="molecule type" value="Genomic_DNA"/>
</dbReference>
<dbReference type="FunFam" id="3.50.50.60:FF:000266">
    <property type="entry name" value="Baeyer-Villiger monooxygenase"/>
    <property type="match status" value="1"/>
</dbReference>
<dbReference type="Proteomes" id="UP000472335">
    <property type="component" value="Unassembled WGS sequence"/>
</dbReference>
<reference evidence="10 11" key="1">
    <citation type="submission" date="2020-02" db="EMBL/GenBank/DDBJ databases">
        <title>Whole-genome analyses of novel actinobacteria.</title>
        <authorList>
            <person name="Sahin N."/>
            <person name="Gencbay T."/>
        </authorList>
    </citation>
    <scope>NUCLEOTIDE SEQUENCE [LARGE SCALE GENOMIC DNA]</scope>
    <source>
        <strain evidence="10 11">HC44</strain>
    </source>
</reference>
<evidence type="ECO:0000256" key="8">
    <source>
        <dbReference type="ARBA" id="ARBA00057341"/>
    </source>
</evidence>
<comment type="similarity">
    <text evidence="2">Belongs to the FAD-binding monooxygenase family.</text>
</comment>
<evidence type="ECO:0000256" key="5">
    <source>
        <dbReference type="ARBA" id="ARBA00022857"/>
    </source>
</evidence>
<keyword evidence="3" id="KW-0285">Flavoprotein</keyword>
<dbReference type="Pfam" id="PF00743">
    <property type="entry name" value="FMO-like"/>
    <property type="match status" value="1"/>
</dbReference>
<evidence type="ECO:0000313" key="11">
    <source>
        <dbReference type="Proteomes" id="UP000472335"/>
    </source>
</evidence>
<evidence type="ECO:0000256" key="1">
    <source>
        <dbReference type="ARBA" id="ARBA00001974"/>
    </source>
</evidence>
<evidence type="ECO:0000256" key="3">
    <source>
        <dbReference type="ARBA" id="ARBA00022630"/>
    </source>
</evidence>
<evidence type="ECO:0000256" key="4">
    <source>
        <dbReference type="ARBA" id="ARBA00022827"/>
    </source>
</evidence>
<comment type="caution">
    <text evidence="10">The sequence shown here is derived from an EMBL/GenBank/DDBJ whole genome shotgun (WGS) entry which is preliminary data.</text>
</comment>
<dbReference type="FunFam" id="3.50.50.60:FF:000214">
    <property type="entry name" value="PROBABLE MONOOXYGENASE"/>
    <property type="match status" value="1"/>
</dbReference>
<protein>
    <recommendedName>
        <fullName evidence="9">Baeyer-Villiger monooxygenase</fullName>
    </recommendedName>
</protein>
<dbReference type="InterPro" id="IPR036188">
    <property type="entry name" value="FAD/NAD-bd_sf"/>
</dbReference>
<accession>A0A6G4VCY4</accession>
<sequence length="510" mass="56493">MTEHEQVRHVRVAVVGSGFGGLGAAVRLRREGITDFVVLERAGSVGGTWRDNNYPGCACDVPSHLYSFSFAPNPDWPRTFSGQEHIRAYLEHVTDVFRIRPHIRFNSEVKRMTWDGERLLWEIETSSGNLTADVVVSATGPLSEPRIPDIPGLDTFPGAVFHSARWDHDYDLRGKRVAVVGTGASAIQIVPEIQPEVARLTLFQRTPPWVMPRVDRAVSGVERWLHRQLPFTAQARRGLLWGIRELQVQAFTKHPGELGLVEQLAKRNMARVIKDPALRAKLTPDYRIGCKRILLSSDYYPALARPNADVVASGLAEIRNNTVIAADGTRAEADAIIFGTGFHVTDMPIAERVVGAEGRTLAEAWATGMKSLRGATAAGFPNWMSVIGPNTGLGNSSMILMIESQLNYLADYVRQLDVLGGRVALDARAGAVDAWNHRVQERMKRTVWSTGGCTSWYLDANGRNSTIWPGTTTEFRRATRRVDLGEYEVLRGPRKRIDTSQVKKKVEAGA</sequence>
<keyword evidence="11" id="KW-1185">Reference proteome</keyword>
<evidence type="ECO:0000256" key="7">
    <source>
        <dbReference type="ARBA" id="ARBA00023033"/>
    </source>
</evidence>
<dbReference type="GO" id="GO:0050660">
    <property type="term" value="F:flavin adenine dinucleotide binding"/>
    <property type="evidence" value="ECO:0007669"/>
    <property type="project" value="InterPro"/>
</dbReference>
<comment type="function">
    <text evidence="8">Catalyzes a Baeyer-Villiger oxidation reaction, i.e. the insertion of an oxygen atom into a carbon-carbon bond adjacent to a carbonyl, which converts ketones to esters or lactones using NADPH and/or NADH as an electron donor. Thus, can convert bicyclo[3.2.0]hept-2-en-6-one into the oxidative lactone products 2-oxabicyclo[3.3.0]oct-6-en-3-one and 3-oxabicyclo[3.3.0]oct-6-en-2-one. Is also able to catalyze the sulfoxidation of methyl phenyl sulfide (thioanisole).</text>
</comment>
<dbReference type="RefSeq" id="WP_165264382.1">
    <property type="nucleotide sequence ID" value="NZ_JAAKZY010000122.1"/>
</dbReference>
<dbReference type="GO" id="GO:0050661">
    <property type="term" value="F:NADP binding"/>
    <property type="evidence" value="ECO:0007669"/>
    <property type="project" value="InterPro"/>
</dbReference>
<dbReference type="AlphaFoldDB" id="A0A6G4VCY4"/>